<evidence type="ECO:0000313" key="2">
    <source>
        <dbReference type="EMBL" id="MCQ4082059.1"/>
    </source>
</evidence>
<name>A0ABT1PWP5_9ACTN</name>
<keyword evidence="3" id="KW-1185">Reference proteome</keyword>
<feature type="region of interest" description="Disordered" evidence="1">
    <location>
        <begin position="1"/>
        <end position="20"/>
    </location>
</feature>
<dbReference type="Pfam" id="PF02566">
    <property type="entry name" value="OsmC"/>
    <property type="match status" value="1"/>
</dbReference>
<dbReference type="PANTHER" id="PTHR39624:SF2">
    <property type="entry name" value="OSMC-LIKE PROTEIN"/>
    <property type="match status" value="1"/>
</dbReference>
<sequence length="158" mass="17229">MPRTSSGRALQADQREPADNRHVTVEHAAGDLYRIAVRGHELWADHPGVSGGDGDLAPTPTELFVASLASCTAFYAGRYLTRHGLDRAGLRVDAEFTMAGDRPARVRGVMLRVTVPRELNPMQQRALAAVVDHCTVHNTLRHPPQVGITIAAARPLRR</sequence>
<dbReference type="RefSeq" id="WP_255920967.1">
    <property type="nucleotide sequence ID" value="NZ_JANFNG010000011.1"/>
</dbReference>
<dbReference type="InterPro" id="IPR036102">
    <property type="entry name" value="OsmC/Ohrsf"/>
</dbReference>
<organism evidence="2 3">
    <name type="scientific">Streptomyces humicola</name>
    <dbReference type="NCBI Taxonomy" id="2953240"/>
    <lineage>
        <taxon>Bacteria</taxon>
        <taxon>Bacillati</taxon>
        <taxon>Actinomycetota</taxon>
        <taxon>Actinomycetes</taxon>
        <taxon>Kitasatosporales</taxon>
        <taxon>Streptomycetaceae</taxon>
        <taxon>Streptomyces</taxon>
    </lineage>
</organism>
<dbReference type="SUPFAM" id="SSF82784">
    <property type="entry name" value="OsmC-like"/>
    <property type="match status" value="1"/>
</dbReference>
<dbReference type="InterPro" id="IPR015946">
    <property type="entry name" value="KH_dom-like_a/b"/>
</dbReference>
<comment type="caution">
    <text evidence="2">The sequence shown here is derived from an EMBL/GenBank/DDBJ whole genome shotgun (WGS) entry which is preliminary data.</text>
</comment>
<dbReference type="InterPro" id="IPR003718">
    <property type="entry name" value="OsmC/Ohr_fam"/>
</dbReference>
<dbReference type="Gene3D" id="3.30.300.20">
    <property type="match status" value="1"/>
</dbReference>
<evidence type="ECO:0000256" key="1">
    <source>
        <dbReference type="SAM" id="MobiDB-lite"/>
    </source>
</evidence>
<protein>
    <submittedName>
        <fullName evidence="2">OsmC family protein</fullName>
    </submittedName>
</protein>
<evidence type="ECO:0000313" key="3">
    <source>
        <dbReference type="Proteomes" id="UP001057702"/>
    </source>
</evidence>
<dbReference type="Proteomes" id="UP001057702">
    <property type="component" value="Unassembled WGS sequence"/>
</dbReference>
<dbReference type="EMBL" id="JANFNG010000011">
    <property type="protein sequence ID" value="MCQ4082059.1"/>
    <property type="molecule type" value="Genomic_DNA"/>
</dbReference>
<reference evidence="2" key="1">
    <citation type="submission" date="2022-06" db="EMBL/GenBank/DDBJ databases">
        <title>Draft genome sequence of Streptomyces sp. RB6PN25 isolated from peat swamp forest in Thailand.</title>
        <authorList>
            <person name="Duangmal K."/>
            <person name="Klaysubun C."/>
        </authorList>
    </citation>
    <scope>NUCLEOTIDE SEQUENCE</scope>
    <source>
        <strain evidence="2">RB6PN25</strain>
    </source>
</reference>
<accession>A0ABT1PWP5</accession>
<gene>
    <name evidence="2" type="ORF">NGB36_15950</name>
</gene>
<proteinExistence type="predicted"/>
<dbReference type="PANTHER" id="PTHR39624">
    <property type="entry name" value="PROTEIN INVOLVED IN RIMO-MEDIATED BETA-METHYLTHIOLATION OF RIBOSOMAL PROTEIN S12 YCAO"/>
    <property type="match status" value="1"/>
</dbReference>